<sequence>MLSCLEHMYHDLGLVRDFSINPVTLRRWLVSARPAFGSSRAGGFIQFHRHGGNASPGHLPDGTALPESGGDVPREFCEDSQPASVHPSTKKRLHPSSCSDEQENSETLTSSSRAACAKAAACGSRLRITSLASVVNTRRLLTSAWDEGLAENIQASAQPSGWLGRSSGWAQAQGYPDPLPPAALCARQLQKQPLPQLPALLLRGPDDVQHGLALRSPGGSCPPHTQTSISGSGGGSFRGAAAPSHQECHRHGVLSRSALLGKHPYPSVSPWERLLLGLPEQVHPDLVTPPPRRQASPLPPRRETPRGCRGFVLSTTAPHPVPPPSPRPTLQVERANTYACFPIQEKFSQMDILILMTAAICHDLDHPGYNNTYQINARTELAVRYNDISPLENHHCAVAFQILAQPECNIFSSVPADGFKQIRQVRGQTSATGSLNGSFQRQPTKAVWTPVLPLSESSSLVDHDFPICLRFQEVQSSM</sequence>
<keyword evidence="7" id="KW-1185">Reference proteome</keyword>
<evidence type="ECO:0000313" key="7">
    <source>
        <dbReference type="Proteomes" id="UP001266305"/>
    </source>
</evidence>
<feature type="domain" description="PDEase" evidence="5">
    <location>
        <begin position="343"/>
        <end position="478"/>
    </location>
</feature>
<dbReference type="SUPFAM" id="SSF109604">
    <property type="entry name" value="HD-domain/PDEase-like"/>
    <property type="match status" value="1"/>
</dbReference>
<dbReference type="InterPro" id="IPR023174">
    <property type="entry name" value="PDEase_CS"/>
</dbReference>
<name>A0ABQ9U0G4_SAGOE</name>
<dbReference type="EMBL" id="JASSZA010000018">
    <property type="protein sequence ID" value="KAK2089887.1"/>
    <property type="molecule type" value="Genomic_DNA"/>
</dbReference>
<organism evidence="6 7">
    <name type="scientific">Saguinus oedipus</name>
    <name type="common">Cotton-top tamarin</name>
    <name type="synonym">Oedipomidas oedipus</name>
    <dbReference type="NCBI Taxonomy" id="9490"/>
    <lineage>
        <taxon>Eukaryota</taxon>
        <taxon>Metazoa</taxon>
        <taxon>Chordata</taxon>
        <taxon>Craniata</taxon>
        <taxon>Vertebrata</taxon>
        <taxon>Euteleostomi</taxon>
        <taxon>Mammalia</taxon>
        <taxon>Eutheria</taxon>
        <taxon>Euarchontoglires</taxon>
        <taxon>Primates</taxon>
        <taxon>Haplorrhini</taxon>
        <taxon>Platyrrhini</taxon>
        <taxon>Cebidae</taxon>
        <taxon>Callitrichinae</taxon>
        <taxon>Saguinus</taxon>
    </lineage>
</organism>
<protein>
    <recommendedName>
        <fullName evidence="3">Phosphodiesterase</fullName>
        <ecNumber evidence="3">3.1.4.-</ecNumber>
    </recommendedName>
</protein>
<dbReference type="InterPro" id="IPR023088">
    <property type="entry name" value="PDEase"/>
</dbReference>
<keyword evidence="1 3" id="KW-0479">Metal-binding</keyword>
<dbReference type="PANTHER" id="PTHR11347">
    <property type="entry name" value="CYCLIC NUCLEOTIDE PHOSPHODIESTERASE"/>
    <property type="match status" value="1"/>
</dbReference>
<evidence type="ECO:0000256" key="1">
    <source>
        <dbReference type="ARBA" id="ARBA00022723"/>
    </source>
</evidence>
<dbReference type="EC" id="3.1.4.-" evidence="3"/>
<dbReference type="InterPro" id="IPR002073">
    <property type="entry name" value="PDEase_catalytic_dom"/>
</dbReference>
<feature type="region of interest" description="Disordered" evidence="4">
    <location>
        <begin position="47"/>
        <end position="110"/>
    </location>
</feature>
<comment type="caution">
    <text evidence="6">The sequence shown here is derived from an EMBL/GenBank/DDBJ whole genome shotgun (WGS) entry which is preliminary data.</text>
</comment>
<dbReference type="PROSITE" id="PS51845">
    <property type="entry name" value="PDEASE_I_2"/>
    <property type="match status" value="1"/>
</dbReference>
<dbReference type="PRINTS" id="PR00387">
    <property type="entry name" value="PDIESTERASE1"/>
</dbReference>
<dbReference type="CDD" id="cd00077">
    <property type="entry name" value="HDc"/>
    <property type="match status" value="1"/>
</dbReference>
<feature type="region of interest" description="Disordered" evidence="4">
    <location>
        <begin position="211"/>
        <end position="244"/>
    </location>
</feature>
<reference evidence="6 7" key="1">
    <citation type="submission" date="2023-05" db="EMBL/GenBank/DDBJ databases">
        <title>B98-5 Cell Line De Novo Hybrid Assembly: An Optical Mapping Approach.</title>
        <authorList>
            <person name="Kananen K."/>
            <person name="Auerbach J.A."/>
            <person name="Kautto E."/>
            <person name="Blachly J.S."/>
        </authorList>
    </citation>
    <scope>NUCLEOTIDE SEQUENCE [LARGE SCALE GENOMIC DNA]</scope>
    <source>
        <strain evidence="6">B95-8</strain>
        <tissue evidence="6">Cell line</tissue>
    </source>
</reference>
<evidence type="ECO:0000256" key="4">
    <source>
        <dbReference type="SAM" id="MobiDB-lite"/>
    </source>
</evidence>
<dbReference type="Pfam" id="PF00233">
    <property type="entry name" value="PDEase_I"/>
    <property type="match status" value="1"/>
</dbReference>
<evidence type="ECO:0000256" key="3">
    <source>
        <dbReference type="RuleBase" id="RU363067"/>
    </source>
</evidence>
<evidence type="ECO:0000256" key="2">
    <source>
        <dbReference type="ARBA" id="ARBA00022801"/>
    </source>
</evidence>
<dbReference type="Gene3D" id="1.10.1300.10">
    <property type="entry name" value="3'5'-cyclic nucleotide phosphodiesterase, catalytic domain"/>
    <property type="match status" value="1"/>
</dbReference>
<comment type="cofactor">
    <cofactor evidence="3">
        <name>a divalent metal cation</name>
        <dbReference type="ChEBI" id="CHEBI:60240"/>
    </cofactor>
    <text evidence="3">Binds 2 divalent metal cations per subunit. Site 1 may preferentially bind zinc ions, while site 2 has a preference for magnesium and/or manganese ions.</text>
</comment>
<gene>
    <name evidence="6" type="ORF">P7K49_032553</name>
</gene>
<evidence type="ECO:0000259" key="5">
    <source>
        <dbReference type="PROSITE" id="PS51845"/>
    </source>
</evidence>
<keyword evidence="2 3" id="KW-0378">Hydrolase</keyword>
<accession>A0ABQ9U0G4</accession>
<comment type="similarity">
    <text evidence="3">Belongs to the cyclic nucleotide phosphodiesterase family.</text>
</comment>
<proteinExistence type="inferred from homology"/>
<dbReference type="PROSITE" id="PS00126">
    <property type="entry name" value="PDEASE_I_1"/>
    <property type="match status" value="1"/>
</dbReference>
<dbReference type="InterPro" id="IPR036971">
    <property type="entry name" value="PDEase_catalytic_dom_sf"/>
</dbReference>
<feature type="region of interest" description="Disordered" evidence="4">
    <location>
        <begin position="282"/>
        <end position="329"/>
    </location>
</feature>
<dbReference type="InterPro" id="IPR003607">
    <property type="entry name" value="HD/PDEase_dom"/>
</dbReference>
<dbReference type="Proteomes" id="UP001266305">
    <property type="component" value="Unassembled WGS sequence"/>
</dbReference>
<evidence type="ECO:0000313" key="6">
    <source>
        <dbReference type="EMBL" id="KAK2089887.1"/>
    </source>
</evidence>